<dbReference type="InterPro" id="IPR043128">
    <property type="entry name" value="Rev_trsase/Diguanyl_cyclase"/>
</dbReference>
<sequence>MPSEALNVVFTSRKHFDAENILSSGNYCSQDPNKLKAFTKFQHPVNATQLMQFLCAATWLSSSIPNFVESLAPLRLFLEHILENAPVRTKKFAARISLKEAGWNEEHRKPDIDQVPCMFTDASQAYWMIAITQVPPDDLNLPVARP</sequence>
<evidence type="ECO:0000313" key="1">
    <source>
        <dbReference type="EMBL" id="CRZ03107.1"/>
    </source>
</evidence>
<organism evidence="1">
    <name type="scientific">Spongospora subterranea</name>
    <dbReference type="NCBI Taxonomy" id="70186"/>
    <lineage>
        <taxon>Eukaryota</taxon>
        <taxon>Sar</taxon>
        <taxon>Rhizaria</taxon>
        <taxon>Endomyxa</taxon>
        <taxon>Phytomyxea</taxon>
        <taxon>Plasmodiophorida</taxon>
        <taxon>Plasmodiophoridae</taxon>
        <taxon>Spongospora</taxon>
    </lineage>
</organism>
<dbReference type="Gene3D" id="3.30.70.270">
    <property type="match status" value="1"/>
</dbReference>
<dbReference type="InterPro" id="IPR043502">
    <property type="entry name" value="DNA/RNA_pol_sf"/>
</dbReference>
<dbReference type="SUPFAM" id="SSF56672">
    <property type="entry name" value="DNA/RNA polymerases"/>
    <property type="match status" value="1"/>
</dbReference>
<protein>
    <submittedName>
        <fullName evidence="1">Uncharacterized protein</fullName>
    </submittedName>
</protein>
<proteinExistence type="predicted"/>
<accession>A0A0H5QNF0</accession>
<dbReference type="EMBL" id="HACM01002665">
    <property type="protein sequence ID" value="CRZ03107.1"/>
    <property type="molecule type" value="Transcribed_RNA"/>
</dbReference>
<dbReference type="AlphaFoldDB" id="A0A0H5QNF0"/>
<name>A0A0H5QNF0_9EUKA</name>
<reference evidence="1" key="1">
    <citation type="submission" date="2015-04" db="EMBL/GenBank/DDBJ databases">
        <title>The genome sequence of the plant pathogenic Rhizarian Plasmodiophora brassicae reveals insights in its biotrophic life cycle and the origin of chitin synthesis.</title>
        <authorList>
            <person name="Schwelm A."/>
            <person name="Fogelqvist J."/>
            <person name="Knaust A."/>
            <person name="Julke S."/>
            <person name="Lilja T."/>
            <person name="Dhandapani V."/>
            <person name="Bonilla-Rosso G."/>
            <person name="Karlsson M."/>
            <person name="Shevchenko A."/>
            <person name="Choi S.R."/>
            <person name="Kim H.G."/>
            <person name="Park J.Y."/>
            <person name="Lim Y.P."/>
            <person name="Ludwig-Muller J."/>
            <person name="Dixelius C."/>
        </authorList>
    </citation>
    <scope>NUCLEOTIDE SEQUENCE</scope>
    <source>
        <tissue evidence="1">Potato root galls</tissue>
    </source>
</reference>